<reference evidence="2" key="1">
    <citation type="submission" date="2020-05" db="EMBL/GenBank/DDBJ databases">
        <title>Mycena genomes resolve the evolution of fungal bioluminescence.</title>
        <authorList>
            <person name="Tsai I.J."/>
        </authorList>
    </citation>
    <scope>NUCLEOTIDE SEQUENCE</scope>
    <source>
        <strain evidence="2">160909Yilan</strain>
    </source>
</reference>
<gene>
    <name evidence="2" type="ORF">MSAN_00566700</name>
</gene>
<sequence length="463" mass="52632">MRPAVLLVFVLSATSASASWFGSDTPQYNDWSSTDLKKWLKDHNINAPDTYSQQQLKDLVQSNWNQASSWTADQYASAQKAFADMRESTFDTWEESRLREFLLEQGIVAPSGPREQLVLLAKNHYAAYTSAASSISAQASTAVYGDTGYQMSKSASSVVAQATREAARQLDDTKDYVYSTWDDNRLRAYLVDKGVLAKNAGDKKRSELLAMMRDAYARVATPVWEAWSDSYMREWLIAHDLYPASAPPPTSELLKSKMSQYYYDTTSSVWSTWSDSELKSWLVAHNIIKSDAQIQRDKLVKLLEDNYTNAKDTLWEAWSDSQMREWLVKHGETTVPAKRDELVKMMQKKYHEAEGAVGASYLTWPDARLRAYLRNRGIDEKVLPTSRPGLLQETRIRWVQTQTRWQQIRDYVNSGVEATEETFSRLVEMITGAGHDAKADAEKAKVKAEKDAKTMKEKVKGEL</sequence>
<comment type="caution">
    <text evidence="2">The sequence shown here is derived from an EMBL/GenBank/DDBJ whole genome shotgun (WGS) entry which is preliminary data.</text>
</comment>
<keyword evidence="3" id="KW-1185">Reference proteome</keyword>
<organism evidence="2 3">
    <name type="scientific">Mycena sanguinolenta</name>
    <dbReference type="NCBI Taxonomy" id="230812"/>
    <lineage>
        <taxon>Eukaryota</taxon>
        <taxon>Fungi</taxon>
        <taxon>Dikarya</taxon>
        <taxon>Basidiomycota</taxon>
        <taxon>Agaricomycotina</taxon>
        <taxon>Agaricomycetes</taxon>
        <taxon>Agaricomycetidae</taxon>
        <taxon>Agaricales</taxon>
        <taxon>Marasmiineae</taxon>
        <taxon>Mycenaceae</taxon>
        <taxon>Mycena</taxon>
    </lineage>
</organism>
<evidence type="ECO:0000256" key="1">
    <source>
        <dbReference type="SAM" id="SignalP"/>
    </source>
</evidence>
<dbReference type="OrthoDB" id="2527403at2759"/>
<accession>A0A8H6Z6P5</accession>
<name>A0A8H6Z6P5_9AGAR</name>
<dbReference type="AlphaFoldDB" id="A0A8H6Z6P5"/>
<feature type="chain" id="PRO_5034104431" evidence="1">
    <location>
        <begin position="19"/>
        <end position="463"/>
    </location>
</feature>
<feature type="signal peptide" evidence="1">
    <location>
        <begin position="1"/>
        <end position="18"/>
    </location>
</feature>
<dbReference type="Pfam" id="PF10281">
    <property type="entry name" value="Ish1"/>
    <property type="match status" value="5"/>
</dbReference>
<keyword evidence="1" id="KW-0732">Signal</keyword>
<evidence type="ECO:0000313" key="2">
    <source>
        <dbReference type="EMBL" id="KAF7373563.1"/>
    </source>
</evidence>
<dbReference type="EMBL" id="JACAZH010000003">
    <property type="protein sequence ID" value="KAF7373563.1"/>
    <property type="molecule type" value="Genomic_DNA"/>
</dbReference>
<proteinExistence type="predicted"/>
<protein>
    <submittedName>
        <fullName evidence="2">Uncharacterized protein</fullName>
    </submittedName>
</protein>
<dbReference type="Proteomes" id="UP000623467">
    <property type="component" value="Unassembled WGS sequence"/>
</dbReference>
<evidence type="ECO:0000313" key="3">
    <source>
        <dbReference type="Proteomes" id="UP000623467"/>
    </source>
</evidence>
<dbReference type="InterPro" id="IPR018803">
    <property type="entry name" value="Ish1/Msc1-like"/>
</dbReference>